<evidence type="ECO:0000256" key="2">
    <source>
        <dbReference type="ARBA" id="ARBA00008574"/>
    </source>
</evidence>
<keyword evidence="3 8" id="KW-0808">Transferase</keyword>
<dbReference type="Gramene" id="KCW65441">
    <property type="protein sequence ID" value="KCW65441"/>
    <property type="gene ID" value="EUGRSUZ_G02859"/>
</dbReference>
<feature type="transmembrane region" description="Helical" evidence="8">
    <location>
        <begin position="140"/>
        <end position="164"/>
    </location>
</feature>
<evidence type="ECO:0000256" key="3">
    <source>
        <dbReference type="ARBA" id="ARBA00022679"/>
    </source>
</evidence>
<comment type="domain">
    <text evidence="8">The DHHC domain is required for palmitoyltransferase activity.</text>
</comment>
<dbReference type="KEGG" id="egr:104454237"/>
<organism evidence="10">
    <name type="scientific">Eucalyptus grandis</name>
    <name type="common">Flooded gum</name>
    <dbReference type="NCBI Taxonomy" id="71139"/>
    <lineage>
        <taxon>Eukaryota</taxon>
        <taxon>Viridiplantae</taxon>
        <taxon>Streptophyta</taxon>
        <taxon>Embryophyta</taxon>
        <taxon>Tracheophyta</taxon>
        <taxon>Spermatophyta</taxon>
        <taxon>Magnoliopsida</taxon>
        <taxon>eudicotyledons</taxon>
        <taxon>Gunneridae</taxon>
        <taxon>Pentapetalae</taxon>
        <taxon>rosids</taxon>
        <taxon>malvids</taxon>
        <taxon>Myrtales</taxon>
        <taxon>Myrtaceae</taxon>
        <taxon>Myrtoideae</taxon>
        <taxon>Eucalypteae</taxon>
        <taxon>Eucalyptus</taxon>
    </lineage>
</organism>
<comment type="similarity">
    <text evidence="2 8">Belongs to the DHHC palmitoyltransferase family.</text>
</comment>
<accession>A0A059BGX3</accession>
<feature type="domain" description="Palmitoyltransferase DHHC" evidence="9">
    <location>
        <begin position="94"/>
        <end position="216"/>
    </location>
</feature>
<dbReference type="OrthoDB" id="331948at2759"/>
<dbReference type="InterPro" id="IPR039859">
    <property type="entry name" value="PFA4/ZDH16/20/ERF2-like"/>
</dbReference>
<dbReference type="EC" id="2.3.1.225" evidence="8"/>
<feature type="transmembrane region" description="Helical" evidence="8">
    <location>
        <begin position="179"/>
        <end position="203"/>
    </location>
</feature>
<protein>
    <recommendedName>
        <fullName evidence="8">S-acyltransferase</fullName>
        <ecNumber evidence="8">2.3.1.225</ecNumber>
    </recommendedName>
    <alternativeName>
        <fullName evidence="8">Palmitoyltransferase</fullName>
    </alternativeName>
</protein>
<evidence type="ECO:0000256" key="6">
    <source>
        <dbReference type="ARBA" id="ARBA00023136"/>
    </source>
</evidence>
<keyword evidence="5 8" id="KW-1133">Transmembrane helix</keyword>
<dbReference type="FunCoup" id="A0A059BGX3">
    <property type="interactions" value="812"/>
</dbReference>
<keyword evidence="7 8" id="KW-0012">Acyltransferase</keyword>
<proteinExistence type="inferred from homology"/>
<comment type="subcellular location">
    <subcellularLocation>
        <location evidence="1">Endomembrane system</location>
        <topology evidence="1">Multi-pass membrane protein</topology>
    </subcellularLocation>
</comment>
<evidence type="ECO:0000259" key="9">
    <source>
        <dbReference type="Pfam" id="PF01529"/>
    </source>
</evidence>
<dbReference type="STRING" id="71139.A0A059BGX3"/>
<keyword evidence="4 8" id="KW-0812">Transmembrane</keyword>
<evidence type="ECO:0000256" key="5">
    <source>
        <dbReference type="ARBA" id="ARBA00022989"/>
    </source>
</evidence>
<evidence type="ECO:0000256" key="4">
    <source>
        <dbReference type="ARBA" id="ARBA00022692"/>
    </source>
</evidence>
<reference evidence="10" key="1">
    <citation type="submission" date="2013-07" db="EMBL/GenBank/DDBJ databases">
        <title>The genome of Eucalyptus grandis.</title>
        <authorList>
            <person name="Schmutz J."/>
            <person name="Hayes R."/>
            <person name="Myburg A."/>
            <person name="Tuskan G."/>
            <person name="Grattapaglia D."/>
            <person name="Rokhsar D.S."/>
        </authorList>
    </citation>
    <scope>NUCLEOTIDE SEQUENCE</scope>
    <source>
        <tissue evidence="10">Leaf extractions</tissue>
    </source>
</reference>
<dbReference type="EMBL" id="KK198759">
    <property type="protein sequence ID" value="KCW65442.1"/>
    <property type="molecule type" value="Genomic_DNA"/>
</dbReference>
<feature type="transmembrane region" description="Helical" evidence="8">
    <location>
        <begin position="7"/>
        <end position="30"/>
    </location>
</feature>
<dbReference type="Gramene" id="KCW65440">
    <property type="protein sequence ID" value="KCW65440"/>
    <property type="gene ID" value="EUGRSUZ_G02859"/>
</dbReference>
<evidence type="ECO:0000256" key="8">
    <source>
        <dbReference type="RuleBase" id="RU079119"/>
    </source>
</evidence>
<name>A0A059BGX3_EUCGR</name>
<evidence type="ECO:0000313" key="10">
    <source>
        <dbReference type="EMBL" id="KCW65442.1"/>
    </source>
</evidence>
<dbReference type="PANTHER" id="PTHR12246">
    <property type="entry name" value="PALMITOYLTRANSFERASE ZDHHC16"/>
    <property type="match status" value="1"/>
</dbReference>
<dbReference type="Pfam" id="PF01529">
    <property type="entry name" value="DHHC"/>
    <property type="match status" value="1"/>
</dbReference>
<evidence type="ECO:0000256" key="7">
    <source>
        <dbReference type="ARBA" id="ARBA00023315"/>
    </source>
</evidence>
<dbReference type="InterPro" id="IPR001594">
    <property type="entry name" value="Palmitoyltrfase_DHHC"/>
</dbReference>
<dbReference type="EMBL" id="KK198759">
    <property type="protein sequence ID" value="KCW65441.1"/>
    <property type="molecule type" value="Genomic_DNA"/>
</dbReference>
<dbReference type="PROSITE" id="PS50216">
    <property type="entry name" value="DHHC"/>
    <property type="match status" value="1"/>
</dbReference>
<keyword evidence="6 8" id="KW-0472">Membrane</keyword>
<dbReference type="eggNOG" id="KOG1315">
    <property type="taxonomic scope" value="Eukaryota"/>
</dbReference>
<dbReference type="AlphaFoldDB" id="A0A059BGX3"/>
<comment type="catalytic activity">
    <reaction evidence="8">
        <text>L-cysteinyl-[protein] + hexadecanoyl-CoA = S-hexadecanoyl-L-cysteinyl-[protein] + CoA</text>
        <dbReference type="Rhea" id="RHEA:36683"/>
        <dbReference type="Rhea" id="RHEA-COMP:10131"/>
        <dbReference type="Rhea" id="RHEA-COMP:11032"/>
        <dbReference type="ChEBI" id="CHEBI:29950"/>
        <dbReference type="ChEBI" id="CHEBI:57287"/>
        <dbReference type="ChEBI" id="CHEBI:57379"/>
        <dbReference type="ChEBI" id="CHEBI:74151"/>
        <dbReference type="EC" id="2.3.1.225"/>
    </reaction>
</comment>
<dbReference type="GO" id="GO:0005783">
    <property type="term" value="C:endoplasmic reticulum"/>
    <property type="evidence" value="ECO:0000318"/>
    <property type="project" value="GO_Central"/>
</dbReference>
<dbReference type="GO" id="GO:0006612">
    <property type="term" value="P:protein targeting to membrane"/>
    <property type="evidence" value="ECO:0000318"/>
    <property type="project" value="GO_Central"/>
</dbReference>
<dbReference type="EMBL" id="KK198759">
    <property type="protein sequence ID" value="KCW65440.1"/>
    <property type="molecule type" value="Genomic_DNA"/>
</dbReference>
<gene>
    <name evidence="10" type="ORF">EUGRSUZ_G02859</name>
</gene>
<dbReference type="OMA" id="VIWPFLG"/>
<dbReference type="GO" id="GO:0005794">
    <property type="term" value="C:Golgi apparatus"/>
    <property type="evidence" value="ECO:0000318"/>
    <property type="project" value="GO_Central"/>
</dbReference>
<feature type="transmembrane region" description="Helical" evidence="8">
    <location>
        <begin position="42"/>
        <end position="64"/>
    </location>
</feature>
<dbReference type="Gramene" id="KCW65442">
    <property type="protein sequence ID" value="KCW65442"/>
    <property type="gene ID" value="EUGRSUZ_G02859"/>
</dbReference>
<evidence type="ECO:0000256" key="1">
    <source>
        <dbReference type="ARBA" id="ARBA00004127"/>
    </source>
</evidence>
<sequence length="279" mass="32315">MEWKRFLSIPIFAVFLLMGFVYYVTLFVSIEDWVGLRSSDGSFHALVFSFLAFYSVFAFFVCVLTDPGRVPSSYVPDVEDRELSDQEFRRNVTHQRKCEICSTFKPQRCHHCRTCRRCVLRMDHHCQWINNCVGYWNYKAFFILVFFATVASIYSTVIFIASVLQKDWEVWGQSHSKGLYVACGVPVLGLSMTLGSLLCWHIYLMANNMTTIEYYEGVRAQWLARKSGQSYRHPFNLGVYRNVTSVLGPNVLKWLLPTAVSHLKDGISFRVAHDMKQTT</sequence>
<dbReference type="GO" id="GO:0019706">
    <property type="term" value="F:protein-cysteine S-palmitoyltransferase activity"/>
    <property type="evidence" value="ECO:0000318"/>
    <property type="project" value="GO_Central"/>
</dbReference>